<organism evidence="2 3">
    <name type="scientific">Paraphaeosphaeria sporulosa</name>
    <dbReference type="NCBI Taxonomy" id="1460663"/>
    <lineage>
        <taxon>Eukaryota</taxon>
        <taxon>Fungi</taxon>
        <taxon>Dikarya</taxon>
        <taxon>Ascomycota</taxon>
        <taxon>Pezizomycotina</taxon>
        <taxon>Dothideomycetes</taxon>
        <taxon>Pleosporomycetidae</taxon>
        <taxon>Pleosporales</taxon>
        <taxon>Massarineae</taxon>
        <taxon>Didymosphaeriaceae</taxon>
        <taxon>Paraphaeosphaeria</taxon>
    </lineage>
</organism>
<dbReference type="EMBL" id="KV441558">
    <property type="protein sequence ID" value="OAG00778.1"/>
    <property type="molecule type" value="Genomic_DNA"/>
</dbReference>
<dbReference type="RefSeq" id="XP_018031143.1">
    <property type="nucleotide sequence ID" value="XM_018183660.1"/>
</dbReference>
<protein>
    <submittedName>
        <fullName evidence="2">Uncharacterized protein</fullName>
    </submittedName>
</protein>
<gene>
    <name evidence="2" type="ORF">CC84DRAFT_1229292</name>
</gene>
<proteinExistence type="predicted"/>
<reference evidence="2 3" key="1">
    <citation type="submission" date="2016-05" db="EMBL/GenBank/DDBJ databases">
        <title>Comparative analysis of secretome profiles of manganese(II)-oxidizing ascomycete fungi.</title>
        <authorList>
            <consortium name="DOE Joint Genome Institute"/>
            <person name="Zeiner C.A."/>
            <person name="Purvine S.O."/>
            <person name="Zink E.M."/>
            <person name="Wu S."/>
            <person name="Pasa-Tolic L."/>
            <person name="Chaput D.L."/>
            <person name="Haridas S."/>
            <person name="Grigoriev I.V."/>
            <person name="Santelli C.M."/>
            <person name="Hansel C.M."/>
        </authorList>
    </citation>
    <scope>NUCLEOTIDE SEQUENCE [LARGE SCALE GENOMIC DNA]</scope>
    <source>
        <strain evidence="2 3">AP3s5-JAC2a</strain>
    </source>
</reference>
<dbReference type="AlphaFoldDB" id="A0A177C1T8"/>
<feature type="region of interest" description="Disordered" evidence="1">
    <location>
        <begin position="1"/>
        <end position="25"/>
    </location>
</feature>
<keyword evidence="3" id="KW-1185">Reference proteome</keyword>
<sequence length="242" mass="25225">MLPLSTPGQLGSRCTAGVDDLSPLGMHGPPIARTISRVARTLDPDWHLASWTPARPSWGWGSEHRAHISCERLHGGTASSRGTQARRTFANAEGATRGTCSRVPHAPLAQAVGATLTTNTTAQHICGPAGPSYRPSAAPRTGNPAEPRCRDAAPSCLLAQAGRCGGCVLSPPPASLVLMDPFHPGLTERRGPFVQTLCPSSPGSRRPATRCPRLHRSDTEPSADPSASRHSTGVQAPGTLAP</sequence>
<dbReference type="InParanoid" id="A0A177C1T8"/>
<name>A0A177C1T8_9PLEO</name>
<dbReference type="Proteomes" id="UP000077069">
    <property type="component" value="Unassembled WGS sequence"/>
</dbReference>
<evidence type="ECO:0000313" key="3">
    <source>
        <dbReference type="Proteomes" id="UP000077069"/>
    </source>
</evidence>
<evidence type="ECO:0000256" key="1">
    <source>
        <dbReference type="SAM" id="MobiDB-lite"/>
    </source>
</evidence>
<accession>A0A177C1T8</accession>
<dbReference type="GeneID" id="28767146"/>
<feature type="region of interest" description="Disordered" evidence="1">
    <location>
        <begin position="126"/>
        <end position="149"/>
    </location>
</feature>
<evidence type="ECO:0000313" key="2">
    <source>
        <dbReference type="EMBL" id="OAG00778.1"/>
    </source>
</evidence>
<feature type="region of interest" description="Disordered" evidence="1">
    <location>
        <begin position="193"/>
        <end position="242"/>
    </location>
</feature>